<dbReference type="Gene3D" id="6.10.250.3150">
    <property type="match status" value="1"/>
</dbReference>
<name>A0A841FGL2_9ACTN</name>
<protein>
    <submittedName>
        <fullName evidence="5">Septal ring factor EnvC (AmiA/AmiB activator)</fullName>
    </submittedName>
</protein>
<dbReference type="AlphaFoldDB" id="A0A841FGL2"/>
<feature type="domain" description="ARB-07466-like C-terminal" evidence="4">
    <location>
        <begin position="224"/>
        <end position="331"/>
    </location>
</feature>
<keyword evidence="1" id="KW-0175">Coiled coil</keyword>
<dbReference type="RefSeq" id="WP_184787849.1">
    <property type="nucleotide sequence ID" value="NZ_BONT01000112.1"/>
</dbReference>
<accession>A0A841FGL2</accession>
<feature type="region of interest" description="Disordered" evidence="2">
    <location>
        <begin position="182"/>
        <end position="230"/>
    </location>
</feature>
<proteinExistence type="predicted"/>
<dbReference type="Proteomes" id="UP000548476">
    <property type="component" value="Unassembled WGS sequence"/>
</dbReference>
<comment type="caution">
    <text evidence="5">The sequence shown here is derived from an EMBL/GenBank/DDBJ whole genome shotgun (WGS) entry which is preliminary data.</text>
</comment>
<keyword evidence="3" id="KW-0732">Signal</keyword>
<evidence type="ECO:0000313" key="6">
    <source>
        <dbReference type="Proteomes" id="UP000548476"/>
    </source>
</evidence>
<keyword evidence="6" id="KW-1185">Reference proteome</keyword>
<evidence type="ECO:0000259" key="4">
    <source>
        <dbReference type="Pfam" id="PF26571"/>
    </source>
</evidence>
<feature type="signal peptide" evidence="3">
    <location>
        <begin position="1"/>
        <end position="33"/>
    </location>
</feature>
<dbReference type="EMBL" id="JACHGT010000005">
    <property type="protein sequence ID" value="MBB6035004.1"/>
    <property type="molecule type" value="Genomic_DNA"/>
</dbReference>
<sequence length="340" mass="36445">MPKTHRRDTTLGLLVTIVVTVLAVLANSPAAVADPDDEGGSKEMREELDDAIGNYNDARDALKTSKDRQKKLEKEITEGETEVEALSAQVAEIAGAMYENGGMSSAKAFLASENPDDTLSGMVLVSYLGEESAKKISELKGARSDLEAKVELLDDEIDDQKEYVEKMEKERSKAAQAIAAFGGDATNGPTTSDAPAPTPVPRNPDGSLPSEGCSKEDPTPSGNGGCLTPRTLHDLEQTEIAGWNRYVGCFRGGSFGEHPQGRACDFSVTPGGFGGEAYGEAKAYGDNLAGWYVEHADELGVLYVIWYRKIWMPGQGWTTYDGAGGEPNSDHTNHVHLSVR</sequence>
<organism evidence="5 6">
    <name type="scientific">Phytomonospora endophytica</name>
    <dbReference type="NCBI Taxonomy" id="714109"/>
    <lineage>
        <taxon>Bacteria</taxon>
        <taxon>Bacillati</taxon>
        <taxon>Actinomycetota</taxon>
        <taxon>Actinomycetes</taxon>
        <taxon>Micromonosporales</taxon>
        <taxon>Micromonosporaceae</taxon>
        <taxon>Phytomonospora</taxon>
    </lineage>
</organism>
<feature type="coiled-coil region" evidence="1">
    <location>
        <begin position="41"/>
        <end position="89"/>
    </location>
</feature>
<gene>
    <name evidence="5" type="ORF">HNR73_002858</name>
</gene>
<evidence type="ECO:0000256" key="1">
    <source>
        <dbReference type="SAM" id="Coils"/>
    </source>
</evidence>
<evidence type="ECO:0000256" key="2">
    <source>
        <dbReference type="SAM" id="MobiDB-lite"/>
    </source>
</evidence>
<feature type="chain" id="PRO_5032833719" evidence="3">
    <location>
        <begin position="34"/>
        <end position="340"/>
    </location>
</feature>
<evidence type="ECO:0000313" key="5">
    <source>
        <dbReference type="EMBL" id="MBB6035004.1"/>
    </source>
</evidence>
<dbReference type="InterPro" id="IPR058593">
    <property type="entry name" value="ARB_07466-like_C"/>
</dbReference>
<evidence type="ECO:0000256" key="3">
    <source>
        <dbReference type="SAM" id="SignalP"/>
    </source>
</evidence>
<feature type="coiled-coil region" evidence="1">
    <location>
        <begin position="136"/>
        <end position="177"/>
    </location>
</feature>
<dbReference type="Pfam" id="PF26571">
    <property type="entry name" value="VldE"/>
    <property type="match status" value="1"/>
</dbReference>
<reference evidence="5 6" key="1">
    <citation type="submission" date="2020-08" db="EMBL/GenBank/DDBJ databases">
        <title>Genomic Encyclopedia of Type Strains, Phase IV (KMG-IV): sequencing the most valuable type-strain genomes for metagenomic binning, comparative biology and taxonomic classification.</title>
        <authorList>
            <person name="Goeker M."/>
        </authorList>
    </citation>
    <scope>NUCLEOTIDE SEQUENCE [LARGE SCALE GENOMIC DNA]</scope>
    <source>
        <strain evidence="5 6">YIM 65646</strain>
    </source>
</reference>